<sequence length="402" mass="43250">MLNTQSIAKKMASKIKTGEQWLELVNDGNVPLVKALAKKFNGIMDENGNTALILAVKKDQLKMIPILAPLEARKKDVDGYTALMHAVKAGNVKACELLVPAEHMDTLEDGCNALMLSLEREMLDVTQILLPYFDLSPDSNGLSPVDYAAYNKNYEGLKFLLSKYNPAPETLQQSMKSAQDQGHQEVIDILTAHCSTYQPNPAQDEASDSRSDTSSLRGSKKLKVKPVKAAKPSKKDKAGKGSNASSMNSSMIDSVDDMAPSCASPDANELVLPLDGDLITSGESGYVNRVPTPTYEECCGAAVPAVFARISPGASRAATTASTANVSQLFQRITELETENAMLREENARLKAGINTNLAGSIISSANLQDQVTELVNQLSHTNERLVETIAMSESLINTTGT</sequence>
<protein>
    <submittedName>
        <fullName evidence="3">Protein 21.1</fullName>
    </submittedName>
</protein>
<evidence type="ECO:0000256" key="2">
    <source>
        <dbReference type="SAM" id="MobiDB-lite"/>
    </source>
</evidence>
<feature type="coiled-coil region" evidence="1">
    <location>
        <begin position="326"/>
        <end position="385"/>
    </location>
</feature>
<dbReference type="OrthoDB" id="20727at2759"/>
<feature type="compositionally biased region" description="Basic residues" evidence="2">
    <location>
        <begin position="218"/>
        <end position="232"/>
    </location>
</feature>
<proteinExistence type="predicted"/>
<dbReference type="EMBL" id="ACGJ01001805">
    <property type="protein sequence ID" value="EET01450.1"/>
    <property type="molecule type" value="Genomic_DNA"/>
</dbReference>
<dbReference type="PANTHER" id="PTHR24184">
    <property type="entry name" value="SI:CH211-189E2.2"/>
    <property type="match status" value="1"/>
</dbReference>
<evidence type="ECO:0000256" key="1">
    <source>
        <dbReference type="SAM" id="Coils"/>
    </source>
</evidence>
<comment type="caution">
    <text evidence="3">The sequence shown here is derived from an EMBL/GenBank/DDBJ whole genome shotgun (WGS) entry which is preliminary data.</text>
</comment>
<gene>
    <name evidence="3" type="ORF">GL50581_1284</name>
</gene>
<organism evidence="3 4">
    <name type="scientific">Giardia intestinalis (strain ATCC 50581 / GS clone H7)</name>
    <name type="common">Giardia lamblia</name>
    <dbReference type="NCBI Taxonomy" id="598745"/>
    <lineage>
        <taxon>Eukaryota</taxon>
        <taxon>Metamonada</taxon>
        <taxon>Diplomonadida</taxon>
        <taxon>Hexamitidae</taxon>
        <taxon>Giardiinae</taxon>
        <taxon>Giardia</taxon>
    </lineage>
</organism>
<reference evidence="3 4" key="1">
    <citation type="journal article" date="2009" name="PLoS Pathog.">
        <title>Draft genome sequencing of giardia intestinalis assemblage B isolate GS: is human giardiasis caused by two different species?</title>
        <authorList>
            <person name="Franzen O."/>
            <person name="Jerlstrom-Hultqvist J."/>
            <person name="Castro E."/>
            <person name="Sherwood E."/>
            <person name="Ankarklev J."/>
            <person name="Reiner D.S."/>
            <person name="Palm D."/>
            <person name="Andersson J.O."/>
            <person name="Andersson B."/>
            <person name="Svard S.G."/>
        </authorList>
    </citation>
    <scope>NUCLEOTIDE SEQUENCE [LARGE SCALE GENOMIC DNA]</scope>
    <source>
        <strain evidence="4">ATCC 50581 / GS clone H7</strain>
    </source>
</reference>
<name>C6LRA2_GIAIB</name>
<feature type="compositionally biased region" description="Polar residues" evidence="2">
    <location>
        <begin position="243"/>
        <end position="252"/>
    </location>
</feature>
<dbReference type="SMART" id="SM00248">
    <property type="entry name" value="ANK"/>
    <property type="match status" value="4"/>
</dbReference>
<accession>C6LRA2</accession>
<dbReference type="OMA" id="PTYEECC"/>
<dbReference type="Pfam" id="PF12796">
    <property type="entry name" value="Ank_2"/>
    <property type="match status" value="2"/>
</dbReference>
<keyword evidence="1" id="KW-0175">Coiled coil</keyword>
<dbReference type="AlphaFoldDB" id="C6LRA2"/>
<dbReference type="InterPro" id="IPR002110">
    <property type="entry name" value="Ankyrin_rpt"/>
</dbReference>
<dbReference type="SUPFAM" id="SSF48403">
    <property type="entry name" value="Ankyrin repeat"/>
    <property type="match status" value="1"/>
</dbReference>
<evidence type="ECO:0000313" key="4">
    <source>
        <dbReference type="Proteomes" id="UP000002488"/>
    </source>
</evidence>
<dbReference type="Gene3D" id="1.25.40.20">
    <property type="entry name" value="Ankyrin repeat-containing domain"/>
    <property type="match status" value="1"/>
</dbReference>
<dbReference type="VEuPathDB" id="GiardiaDB:GL50581_1284"/>
<evidence type="ECO:0000313" key="3">
    <source>
        <dbReference type="EMBL" id="EET01450.1"/>
    </source>
</evidence>
<dbReference type="InterPro" id="IPR036770">
    <property type="entry name" value="Ankyrin_rpt-contain_sf"/>
</dbReference>
<feature type="region of interest" description="Disordered" evidence="2">
    <location>
        <begin position="197"/>
        <end position="260"/>
    </location>
</feature>
<dbReference type="PANTHER" id="PTHR24184:SF11">
    <property type="entry name" value="ANKYRIN REPEAT AND SOCS BOX CONTAINING 3"/>
    <property type="match status" value="1"/>
</dbReference>
<dbReference type="Proteomes" id="UP000002488">
    <property type="component" value="Unassembled WGS sequence"/>
</dbReference>